<evidence type="ECO:0000256" key="1">
    <source>
        <dbReference type="SAM" id="MobiDB-lite"/>
    </source>
</evidence>
<reference evidence="2" key="1">
    <citation type="submission" date="2023-03" db="EMBL/GenBank/DDBJ databases">
        <title>Massive genome expansion in bonnet fungi (Mycena s.s.) driven by repeated elements and novel gene families across ecological guilds.</title>
        <authorList>
            <consortium name="Lawrence Berkeley National Laboratory"/>
            <person name="Harder C.B."/>
            <person name="Miyauchi S."/>
            <person name="Viragh M."/>
            <person name="Kuo A."/>
            <person name="Thoen E."/>
            <person name="Andreopoulos B."/>
            <person name="Lu D."/>
            <person name="Skrede I."/>
            <person name="Drula E."/>
            <person name="Henrissat B."/>
            <person name="Morin E."/>
            <person name="Kohler A."/>
            <person name="Barry K."/>
            <person name="LaButti K."/>
            <person name="Morin E."/>
            <person name="Salamov A."/>
            <person name="Lipzen A."/>
            <person name="Mereny Z."/>
            <person name="Hegedus B."/>
            <person name="Baldrian P."/>
            <person name="Stursova M."/>
            <person name="Weitz H."/>
            <person name="Taylor A."/>
            <person name="Grigoriev I.V."/>
            <person name="Nagy L.G."/>
            <person name="Martin F."/>
            <person name="Kauserud H."/>
        </authorList>
    </citation>
    <scope>NUCLEOTIDE SEQUENCE</scope>
    <source>
        <strain evidence="2">9144</strain>
    </source>
</reference>
<protein>
    <submittedName>
        <fullName evidence="2">Uncharacterized protein</fullName>
    </submittedName>
</protein>
<dbReference type="EMBL" id="JARJCW010000005">
    <property type="protein sequence ID" value="KAJ7224543.1"/>
    <property type="molecule type" value="Genomic_DNA"/>
</dbReference>
<dbReference type="SUPFAM" id="SSF52047">
    <property type="entry name" value="RNI-like"/>
    <property type="match status" value="1"/>
</dbReference>
<proteinExistence type="predicted"/>
<feature type="region of interest" description="Disordered" evidence="1">
    <location>
        <begin position="417"/>
        <end position="479"/>
    </location>
</feature>
<organism evidence="2 3">
    <name type="scientific">Mycena pura</name>
    <dbReference type="NCBI Taxonomy" id="153505"/>
    <lineage>
        <taxon>Eukaryota</taxon>
        <taxon>Fungi</taxon>
        <taxon>Dikarya</taxon>
        <taxon>Basidiomycota</taxon>
        <taxon>Agaricomycotina</taxon>
        <taxon>Agaricomycetes</taxon>
        <taxon>Agaricomycetidae</taxon>
        <taxon>Agaricales</taxon>
        <taxon>Marasmiineae</taxon>
        <taxon>Mycenaceae</taxon>
        <taxon>Mycena</taxon>
    </lineage>
</organism>
<dbReference type="Proteomes" id="UP001219525">
    <property type="component" value="Unassembled WGS sequence"/>
</dbReference>
<dbReference type="AlphaFoldDB" id="A0AAD7E2B2"/>
<sequence>MSTANLKATVDNTDSDVASGMNWYEELFFYARCFAHTSRCVAEASPMHQVLGSSDLLPVIFRLASETSPGRDLYLALSAVCKTCRRWRLVAGETHTLWNRARLTGTNITAAHIAWLFERIEDVPAEIPVDILLAFEESPVTVKPLKKLFETCIGASLICKSRTSYLGRVLVVGALGLPTGLRLFKLTLESNCYQTSLFLEDLTALSKLYSTIGLEGDGLPQCTTLVLHDIANMSATSLDTLLETSSPVLERLSLKRLDCKGLPTKVDIVRLPRLAELEICYGSQGMISVIRRYRTPRLKKLILPDVDNDFHLEIHHDLLTTVEELCLRRCRWITELGLKLCSEASRALTILDVSQVENPEAFFDLISSERILQMNLFPKVTKLVVTKGDSNAKANYLALRKARGLADIVCDNVGDTEEEGWAGDSEERSHQWPAPLLPNDDSRDSSPTPSSSPPAPLASPLRWTFGRQPPALEDDAEHESGEWPACHAFACAAQAAERRGCCRMGEAKLAAEAAQESSKSARRRRTNVDVQEMLANFIASAAELDHNNADSTRHENFEPAHLRAHAEIVVADIDILAAPAPSRLASIPARVLSAGELQSAVLRRGQAKLARALGACFTYADDTQ</sequence>
<comment type="caution">
    <text evidence="2">The sequence shown here is derived from an EMBL/GenBank/DDBJ whole genome shotgun (WGS) entry which is preliminary data.</text>
</comment>
<accession>A0AAD7E2B2</accession>
<evidence type="ECO:0000313" key="2">
    <source>
        <dbReference type="EMBL" id="KAJ7224543.1"/>
    </source>
</evidence>
<gene>
    <name evidence="2" type="ORF">GGX14DRAFT_557405</name>
</gene>
<name>A0AAD7E2B2_9AGAR</name>
<keyword evidence="3" id="KW-1185">Reference proteome</keyword>
<evidence type="ECO:0000313" key="3">
    <source>
        <dbReference type="Proteomes" id="UP001219525"/>
    </source>
</evidence>